<evidence type="ECO:0000256" key="7">
    <source>
        <dbReference type="ARBA" id="ARBA00023136"/>
    </source>
</evidence>
<feature type="transmembrane region" description="Helical" evidence="8">
    <location>
        <begin position="139"/>
        <end position="162"/>
    </location>
</feature>
<feature type="transmembrane region" description="Helical" evidence="8">
    <location>
        <begin position="420"/>
        <end position="442"/>
    </location>
</feature>
<dbReference type="EMBL" id="PTJD01000023">
    <property type="protein sequence ID" value="PPK90800.1"/>
    <property type="molecule type" value="Genomic_DNA"/>
</dbReference>
<feature type="transmembrane region" description="Helical" evidence="8">
    <location>
        <begin position="364"/>
        <end position="384"/>
    </location>
</feature>
<dbReference type="GO" id="GO:0030001">
    <property type="term" value="P:metal ion transport"/>
    <property type="evidence" value="ECO:0007669"/>
    <property type="project" value="UniProtKB-ARBA"/>
</dbReference>
<evidence type="ECO:0000256" key="8">
    <source>
        <dbReference type="SAM" id="Phobius"/>
    </source>
</evidence>
<protein>
    <submittedName>
        <fullName evidence="9">Potassium uptake TrkH family protein</fullName>
    </submittedName>
</protein>
<dbReference type="InterPro" id="IPR003445">
    <property type="entry name" value="Cat_transpt"/>
</dbReference>
<dbReference type="GO" id="GO:0005886">
    <property type="term" value="C:plasma membrane"/>
    <property type="evidence" value="ECO:0007669"/>
    <property type="project" value="UniProtKB-SubCell"/>
</dbReference>
<feature type="transmembrane region" description="Helical" evidence="8">
    <location>
        <begin position="205"/>
        <end position="224"/>
    </location>
</feature>
<dbReference type="RefSeq" id="WP_104435794.1">
    <property type="nucleotide sequence ID" value="NZ_PTJD01000023.1"/>
</dbReference>
<feature type="transmembrane region" description="Helical" evidence="8">
    <location>
        <begin position="27"/>
        <end position="45"/>
    </location>
</feature>
<evidence type="ECO:0000256" key="4">
    <source>
        <dbReference type="ARBA" id="ARBA00022692"/>
    </source>
</evidence>
<name>A0A2S6IC73_9ACTN</name>
<feature type="transmembrane region" description="Helical" evidence="8">
    <location>
        <begin position="57"/>
        <end position="76"/>
    </location>
</feature>
<keyword evidence="3" id="KW-1003">Cell membrane</keyword>
<comment type="caution">
    <text evidence="9">The sequence shown here is derived from an EMBL/GenBank/DDBJ whole genome shotgun (WGS) entry which is preliminary data.</text>
</comment>
<keyword evidence="10" id="KW-1185">Reference proteome</keyword>
<dbReference type="PANTHER" id="PTHR32024:SF1">
    <property type="entry name" value="KTR SYSTEM POTASSIUM UPTAKE PROTEIN B"/>
    <property type="match status" value="1"/>
</dbReference>
<feature type="transmembrane region" description="Helical" evidence="8">
    <location>
        <begin position="88"/>
        <end position="113"/>
    </location>
</feature>
<keyword evidence="6" id="KW-0406">Ion transport</keyword>
<organism evidence="9 10">
    <name type="scientific">Kineococcus xinjiangensis</name>
    <dbReference type="NCBI Taxonomy" id="512762"/>
    <lineage>
        <taxon>Bacteria</taxon>
        <taxon>Bacillati</taxon>
        <taxon>Actinomycetota</taxon>
        <taxon>Actinomycetes</taxon>
        <taxon>Kineosporiales</taxon>
        <taxon>Kineosporiaceae</taxon>
        <taxon>Kineococcus</taxon>
    </lineage>
</organism>
<evidence type="ECO:0000256" key="5">
    <source>
        <dbReference type="ARBA" id="ARBA00022989"/>
    </source>
</evidence>
<evidence type="ECO:0000256" key="2">
    <source>
        <dbReference type="ARBA" id="ARBA00022448"/>
    </source>
</evidence>
<evidence type="ECO:0000256" key="3">
    <source>
        <dbReference type="ARBA" id="ARBA00022475"/>
    </source>
</evidence>
<keyword evidence="4 8" id="KW-0812">Transmembrane</keyword>
<reference evidence="9 10" key="1">
    <citation type="submission" date="2018-02" db="EMBL/GenBank/DDBJ databases">
        <title>Genomic Encyclopedia of Archaeal and Bacterial Type Strains, Phase II (KMG-II): from individual species to whole genera.</title>
        <authorList>
            <person name="Goeker M."/>
        </authorList>
    </citation>
    <scope>NUCLEOTIDE SEQUENCE [LARGE SCALE GENOMIC DNA]</scope>
    <source>
        <strain evidence="9 10">DSM 22857</strain>
    </source>
</reference>
<feature type="transmembrane region" description="Helical" evidence="8">
    <location>
        <begin position="244"/>
        <end position="262"/>
    </location>
</feature>
<proteinExistence type="predicted"/>
<evidence type="ECO:0000313" key="9">
    <source>
        <dbReference type="EMBL" id="PPK90800.1"/>
    </source>
</evidence>
<keyword evidence="7 8" id="KW-0472">Membrane</keyword>
<keyword evidence="2" id="KW-0813">Transport</keyword>
<evidence type="ECO:0000256" key="1">
    <source>
        <dbReference type="ARBA" id="ARBA00004651"/>
    </source>
</evidence>
<accession>A0A2S6IC73</accession>
<dbReference type="AlphaFoldDB" id="A0A2S6IC73"/>
<keyword evidence="5 8" id="KW-1133">Transmembrane helix</keyword>
<comment type="subcellular location">
    <subcellularLocation>
        <location evidence="1">Cell membrane</location>
        <topology evidence="1">Multi-pass membrane protein</topology>
    </subcellularLocation>
</comment>
<dbReference type="PANTHER" id="PTHR32024">
    <property type="entry name" value="TRK SYSTEM POTASSIUM UPTAKE PROTEIN TRKG-RELATED"/>
    <property type="match status" value="1"/>
</dbReference>
<dbReference type="OrthoDB" id="9810952at2"/>
<evidence type="ECO:0000313" key="10">
    <source>
        <dbReference type="Proteomes" id="UP000239485"/>
    </source>
</evidence>
<dbReference type="Proteomes" id="UP000239485">
    <property type="component" value="Unassembled WGS sequence"/>
</dbReference>
<dbReference type="GO" id="GO:0008324">
    <property type="term" value="F:monoatomic cation transmembrane transporter activity"/>
    <property type="evidence" value="ECO:0007669"/>
    <property type="project" value="InterPro"/>
</dbReference>
<dbReference type="Pfam" id="PF02386">
    <property type="entry name" value="TrkH"/>
    <property type="match status" value="1"/>
</dbReference>
<gene>
    <name evidence="9" type="ORF">CLV92_1234</name>
</gene>
<evidence type="ECO:0000256" key="6">
    <source>
        <dbReference type="ARBA" id="ARBA00023065"/>
    </source>
</evidence>
<sequence>MPAPRQRGGGSGPPFAAPVRQPSPARYVAGGFLAAVLAGTVLLLLPVSRVAPQGAPWVDALFTATSAVCVTGLAVVDTATYWSPFGQAVILGLIQLGGLGVMTSASLLALLLARRLGVRARLTAGAESRTLATGDVRRILLGIVRTSLVVEVVVAAVLALRFALTYGEPPARALWLGVFHAVSAFNNAGFGLYSDNLVGFVDDPWICLPVSAAVIIGGLGFPVLLELRRHLGSPLRWGLGTRLVLLGTAVLLPLGAAVTAALEWRNPATLGPLDVPGKLLAAFFHSVVSRTAGFNTLDVGAFSEATLLSTDLLMLIGGGPAGTAGGLKITTIAVLVLVVVAEVRGEESVTAFGKRLSRSAQREALALVALAAAAVTAATFVLLLTTDHALSPVLFEAVSAFATTGLSTGITGGLPDGDKLLLVVLMFAGRIGPVTFASALALKQRPRLYELPEERPVIG</sequence>